<comment type="caution">
    <text evidence="3">The sequence shown here is derived from an EMBL/GenBank/DDBJ whole genome shotgun (WGS) entry which is preliminary data.</text>
</comment>
<dbReference type="AlphaFoldDB" id="A0AAD6UEL0"/>
<feature type="region of interest" description="Disordered" evidence="1">
    <location>
        <begin position="268"/>
        <end position="298"/>
    </location>
</feature>
<dbReference type="InterPro" id="IPR001810">
    <property type="entry name" value="F-box_dom"/>
</dbReference>
<dbReference type="Proteomes" id="UP001222325">
    <property type="component" value="Unassembled WGS sequence"/>
</dbReference>
<evidence type="ECO:0000313" key="4">
    <source>
        <dbReference type="Proteomes" id="UP001222325"/>
    </source>
</evidence>
<dbReference type="PROSITE" id="PS50181">
    <property type="entry name" value="FBOX"/>
    <property type="match status" value="1"/>
</dbReference>
<dbReference type="Gene3D" id="1.20.1280.50">
    <property type="match status" value="1"/>
</dbReference>
<dbReference type="Pfam" id="PF12937">
    <property type="entry name" value="F-box-like"/>
    <property type="match status" value="1"/>
</dbReference>
<gene>
    <name evidence="3" type="ORF">B0H15DRAFT_818401</name>
</gene>
<reference evidence="3" key="1">
    <citation type="submission" date="2023-03" db="EMBL/GenBank/DDBJ databases">
        <title>Massive genome expansion in bonnet fungi (Mycena s.s.) driven by repeated elements and novel gene families across ecological guilds.</title>
        <authorList>
            <consortium name="Lawrence Berkeley National Laboratory"/>
            <person name="Harder C.B."/>
            <person name="Miyauchi S."/>
            <person name="Viragh M."/>
            <person name="Kuo A."/>
            <person name="Thoen E."/>
            <person name="Andreopoulos B."/>
            <person name="Lu D."/>
            <person name="Skrede I."/>
            <person name="Drula E."/>
            <person name="Henrissat B."/>
            <person name="Morin E."/>
            <person name="Kohler A."/>
            <person name="Barry K."/>
            <person name="LaButti K."/>
            <person name="Morin E."/>
            <person name="Salamov A."/>
            <person name="Lipzen A."/>
            <person name="Mereny Z."/>
            <person name="Hegedus B."/>
            <person name="Baldrian P."/>
            <person name="Stursova M."/>
            <person name="Weitz H."/>
            <person name="Taylor A."/>
            <person name="Grigoriev I.V."/>
            <person name="Nagy L.G."/>
            <person name="Martin F."/>
            <person name="Kauserud H."/>
        </authorList>
    </citation>
    <scope>NUCLEOTIDE SEQUENCE</scope>
    <source>
        <strain evidence="3">CBHHK173m</strain>
    </source>
</reference>
<sequence length="298" mass="34066">MTELTDFPNEILLQIFPQLTLKSLIAAHGVSKLWRHLAPIADISPPRRGLLDLYFNIIESPIFDQTRPWLLDNLTPFDREAYIDALLAQHDYLPDDFRIWILEWPAKAVIGCHWPGLPAKYFSEFRSVGLGSFVGCNFLGCIPPVVHTIVFTRIGRSEEEVELKVPALLAWEDGQGKTWIALRAKPVCSHAIYSLSNATYDGMAEYGDPDQFPDLDEDEEEDWVPPEPEGDYAFSGVCSSWTYWIKLAFEDSVNDARFMEECNTTVEQWEGSTMTPEERFWHDRDPDEKWEKTSGAAS</sequence>
<protein>
    <recommendedName>
        <fullName evidence="2">F-box domain-containing protein</fullName>
    </recommendedName>
</protein>
<name>A0AAD6UEL0_9AGAR</name>
<evidence type="ECO:0000259" key="2">
    <source>
        <dbReference type="PROSITE" id="PS50181"/>
    </source>
</evidence>
<evidence type="ECO:0000313" key="3">
    <source>
        <dbReference type="EMBL" id="KAJ7100022.1"/>
    </source>
</evidence>
<dbReference type="SUPFAM" id="SSF81383">
    <property type="entry name" value="F-box domain"/>
    <property type="match status" value="1"/>
</dbReference>
<proteinExistence type="predicted"/>
<organism evidence="3 4">
    <name type="scientific">Mycena belliarum</name>
    <dbReference type="NCBI Taxonomy" id="1033014"/>
    <lineage>
        <taxon>Eukaryota</taxon>
        <taxon>Fungi</taxon>
        <taxon>Dikarya</taxon>
        <taxon>Basidiomycota</taxon>
        <taxon>Agaricomycotina</taxon>
        <taxon>Agaricomycetes</taxon>
        <taxon>Agaricomycetidae</taxon>
        <taxon>Agaricales</taxon>
        <taxon>Marasmiineae</taxon>
        <taxon>Mycenaceae</taxon>
        <taxon>Mycena</taxon>
    </lineage>
</organism>
<dbReference type="EMBL" id="JARJCN010000006">
    <property type="protein sequence ID" value="KAJ7100022.1"/>
    <property type="molecule type" value="Genomic_DNA"/>
</dbReference>
<keyword evidence="4" id="KW-1185">Reference proteome</keyword>
<feature type="compositionally biased region" description="Basic and acidic residues" evidence="1">
    <location>
        <begin position="276"/>
        <end position="292"/>
    </location>
</feature>
<feature type="domain" description="F-box" evidence="2">
    <location>
        <begin position="1"/>
        <end position="37"/>
    </location>
</feature>
<dbReference type="CDD" id="cd09917">
    <property type="entry name" value="F-box_SF"/>
    <property type="match status" value="1"/>
</dbReference>
<evidence type="ECO:0000256" key="1">
    <source>
        <dbReference type="SAM" id="MobiDB-lite"/>
    </source>
</evidence>
<dbReference type="InterPro" id="IPR036047">
    <property type="entry name" value="F-box-like_dom_sf"/>
</dbReference>
<accession>A0AAD6UEL0</accession>